<comment type="caution">
    <text evidence="2">The sequence shown here is derived from an EMBL/GenBank/DDBJ whole genome shotgun (WGS) entry which is preliminary data.</text>
</comment>
<accession>A0A1Y2S701</accession>
<protein>
    <submittedName>
        <fullName evidence="2">Uncharacterized protein</fullName>
    </submittedName>
</protein>
<reference evidence="2 3" key="1">
    <citation type="submission" date="2017-01" db="EMBL/GenBank/DDBJ databases">
        <title>Deconstructing symbiosis and pathogenesis requirements using a combined genomic-metabolomic approach.</title>
        <authorList>
            <person name="Tobias N.J."/>
            <person name="Wolff H."/>
            <person name="Djahanschiri B."/>
            <person name="Ebersberger I."/>
            <person name="Bode H.B."/>
        </authorList>
    </citation>
    <scope>NUCLEOTIDE SEQUENCE [LARGE SCALE GENOMIC DNA]</scope>
    <source>
        <strain evidence="2 3">DSM 4764</strain>
    </source>
</reference>
<dbReference type="Proteomes" id="UP000194204">
    <property type="component" value="Unassembled WGS sequence"/>
</dbReference>
<proteinExistence type="predicted"/>
<dbReference type="EMBL" id="MUBK01000080">
    <property type="protein sequence ID" value="OTA14418.1"/>
    <property type="molecule type" value="Genomic_DNA"/>
</dbReference>
<dbReference type="AlphaFoldDB" id="A0A1Y2S701"/>
<dbReference type="RefSeq" id="WP_167371950.1">
    <property type="nucleotide sequence ID" value="NZ_CAWNHF010000004.1"/>
</dbReference>
<sequence>MFTTKRNIKIEVSKDSTLINLKGLLAEEAIKIIETAQNIRVVHADKDNSAKQ</sequence>
<evidence type="ECO:0000313" key="1">
    <source>
        <dbReference type="EMBL" id="OTA14126.1"/>
    </source>
</evidence>
<organism evidence="2 3">
    <name type="scientific">Xenorhabdus beddingii</name>
    <dbReference type="NCBI Taxonomy" id="40578"/>
    <lineage>
        <taxon>Bacteria</taxon>
        <taxon>Pseudomonadati</taxon>
        <taxon>Pseudomonadota</taxon>
        <taxon>Gammaproteobacteria</taxon>
        <taxon>Enterobacterales</taxon>
        <taxon>Morganellaceae</taxon>
        <taxon>Xenorhabdus</taxon>
    </lineage>
</organism>
<evidence type="ECO:0000313" key="3">
    <source>
        <dbReference type="Proteomes" id="UP000194204"/>
    </source>
</evidence>
<dbReference type="EMBL" id="MUBK01000101">
    <property type="protein sequence ID" value="OTA14126.1"/>
    <property type="molecule type" value="Genomic_DNA"/>
</dbReference>
<name>A0A1Y2S701_9GAMM</name>
<gene>
    <name evidence="2" type="ORF">Xbed_03684</name>
    <name evidence="1" type="ORF">Xbed_03731</name>
</gene>
<evidence type="ECO:0000313" key="2">
    <source>
        <dbReference type="EMBL" id="OTA14418.1"/>
    </source>
</evidence>
<keyword evidence="3" id="KW-1185">Reference proteome</keyword>